<protein>
    <submittedName>
        <fullName evidence="1">Uncharacterized protein</fullName>
    </submittedName>
</protein>
<reference evidence="1" key="2">
    <citation type="journal article" date="2015" name="Fish Shellfish Immunol.">
        <title>Early steps in the European eel (Anguilla anguilla)-Vibrio vulnificus interaction in the gills: Role of the RtxA13 toxin.</title>
        <authorList>
            <person name="Callol A."/>
            <person name="Pajuelo D."/>
            <person name="Ebbesson L."/>
            <person name="Teles M."/>
            <person name="MacKenzie S."/>
            <person name="Amaro C."/>
        </authorList>
    </citation>
    <scope>NUCLEOTIDE SEQUENCE</scope>
</reference>
<dbReference type="EMBL" id="GBXM01001079">
    <property type="protein sequence ID" value="JAI07499.1"/>
    <property type="molecule type" value="Transcribed_RNA"/>
</dbReference>
<evidence type="ECO:0000313" key="1">
    <source>
        <dbReference type="EMBL" id="JAI07499.1"/>
    </source>
</evidence>
<proteinExistence type="predicted"/>
<name>A0A0E9Y0N5_ANGAN</name>
<sequence>MQFPGPGKVMENIF</sequence>
<organism evidence="1">
    <name type="scientific">Anguilla anguilla</name>
    <name type="common">European freshwater eel</name>
    <name type="synonym">Muraena anguilla</name>
    <dbReference type="NCBI Taxonomy" id="7936"/>
    <lineage>
        <taxon>Eukaryota</taxon>
        <taxon>Metazoa</taxon>
        <taxon>Chordata</taxon>
        <taxon>Craniata</taxon>
        <taxon>Vertebrata</taxon>
        <taxon>Euteleostomi</taxon>
        <taxon>Actinopterygii</taxon>
        <taxon>Neopterygii</taxon>
        <taxon>Teleostei</taxon>
        <taxon>Anguilliformes</taxon>
        <taxon>Anguillidae</taxon>
        <taxon>Anguilla</taxon>
    </lineage>
</organism>
<reference evidence="1" key="1">
    <citation type="submission" date="2014-11" db="EMBL/GenBank/DDBJ databases">
        <authorList>
            <person name="Amaro Gonzalez C."/>
        </authorList>
    </citation>
    <scope>NUCLEOTIDE SEQUENCE</scope>
</reference>
<accession>A0A0E9Y0N5</accession>